<dbReference type="GO" id="GO:0003677">
    <property type="term" value="F:DNA binding"/>
    <property type="evidence" value="ECO:0007669"/>
    <property type="project" value="InterPro"/>
</dbReference>
<dbReference type="AlphaFoldDB" id="A0A4P1RRW1"/>
<dbReference type="SUPFAM" id="SSF55008">
    <property type="entry name" value="HMA, heavy metal-associated domain"/>
    <property type="match status" value="1"/>
</dbReference>
<dbReference type="PANTHER" id="PTHR10848:SF3">
    <property type="entry name" value="MEIOTIC RECOMBINATION PROTEIN SPO11-1"/>
    <property type="match status" value="1"/>
</dbReference>
<feature type="region of interest" description="Disordered" evidence="3">
    <location>
        <begin position="379"/>
        <end position="427"/>
    </location>
</feature>
<feature type="compositionally biased region" description="Pro residues" evidence="3">
    <location>
        <begin position="379"/>
        <end position="404"/>
    </location>
</feature>
<dbReference type="InterPro" id="IPR006121">
    <property type="entry name" value="HMA_dom"/>
</dbReference>
<dbReference type="SUPFAM" id="SSF56726">
    <property type="entry name" value="DNA topoisomerase IV, alpha subunit"/>
    <property type="match status" value="1"/>
</dbReference>
<dbReference type="Gene3D" id="3.30.70.100">
    <property type="match status" value="1"/>
</dbReference>
<comment type="subcellular location">
    <subcellularLocation>
        <location evidence="1">Nucleus</location>
    </subcellularLocation>
</comment>
<evidence type="ECO:0000313" key="5">
    <source>
        <dbReference type="EMBL" id="OIW16399.1"/>
    </source>
</evidence>
<dbReference type="STRING" id="3871.A0A4P1RRW1"/>
<dbReference type="Gramene" id="OIW16399">
    <property type="protein sequence ID" value="OIW16399"/>
    <property type="gene ID" value="TanjilG_19115"/>
</dbReference>
<keyword evidence="6" id="KW-1185">Reference proteome</keyword>
<evidence type="ECO:0000259" key="4">
    <source>
        <dbReference type="PROSITE" id="PS50846"/>
    </source>
</evidence>
<organism evidence="5 6">
    <name type="scientific">Lupinus angustifolius</name>
    <name type="common">Narrow-leaved blue lupine</name>
    <dbReference type="NCBI Taxonomy" id="3871"/>
    <lineage>
        <taxon>Eukaryota</taxon>
        <taxon>Viridiplantae</taxon>
        <taxon>Streptophyta</taxon>
        <taxon>Embryophyta</taxon>
        <taxon>Tracheophyta</taxon>
        <taxon>Spermatophyta</taxon>
        <taxon>Magnoliopsida</taxon>
        <taxon>eudicotyledons</taxon>
        <taxon>Gunneridae</taxon>
        <taxon>Pentapetalae</taxon>
        <taxon>rosids</taxon>
        <taxon>fabids</taxon>
        <taxon>Fabales</taxon>
        <taxon>Fabaceae</taxon>
        <taxon>Papilionoideae</taxon>
        <taxon>50 kb inversion clade</taxon>
        <taxon>genistoids sensu lato</taxon>
        <taxon>core genistoids</taxon>
        <taxon>Genisteae</taxon>
        <taxon>Lupinus</taxon>
    </lineage>
</organism>
<dbReference type="Proteomes" id="UP000188354">
    <property type="component" value="Chromosome LG02"/>
</dbReference>
<dbReference type="GO" id="GO:0046872">
    <property type="term" value="F:metal ion binding"/>
    <property type="evidence" value="ECO:0007669"/>
    <property type="project" value="InterPro"/>
</dbReference>
<dbReference type="CDD" id="cd00223">
    <property type="entry name" value="TOPRIM_TopoIIB_SPO"/>
    <property type="match status" value="1"/>
</dbReference>
<dbReference type="EMBL" id="CM007362">
    <property type="protein sequence ID" value="OIW16399.1"/>
    <property type="molecule type" value="Genomic_DNA"/>
</dbReference>
<dbReference type="InterPro" id="IPR034136">
    <property type="entry name" value="TOPRIM_Topo6A/Spo11"/>
</dbReference>
<dbReference type="PRINTS" id="PR01550">
    <property type="entry name" value="TOP6AFAMILY"/>
</dbReference>
<dbReference type="GO" id="GO:0042138">
    <property type="term" value="P:meiotic DNA double-strand break formation"/>
    <property type="evidence" value="ECO:0007669"/>
    <property type="project" value="InterPro"/>
</dbReference>
<dbReference type="GO" id="GO:0000228">
    <property type="term" value="C:nuclear chromosome"/>
    <property type="evidence" value="ECO:0007669"/>
    <property type="project" value="TreeGrafter"/>
</dbReference>
<dbReference type="InterPro" id="IPR013048">
    <property type="entry name" value="Meiotic_Spo11"/>
</dbReference>
<dbReference type="InterPro" id="IPR036078">
    <property type="entry name" value="Spo11/TopoVI_A_sf"/>
</dbReference>
<evidence type="ECO:0000313" key="6">
    <source>
        <dbReference type="Proteomes" id="UP000188354"/>
    </source>
</evidence>
<protein>
    <recommendedName>
        <fullName evidence="4">HMA domain-containing protein</fullName>
    </recommendedName>
</protein>
<dbReference type="Pfam" id="PF21180">
    <property type="entry name" value="TOP6A-Spo11_Toprim"/>
    <property type="match status" value="1"/>
</dbReference>
<dbReference type="Gene3D" id="3.40.1360.10">
    <property type="match status" value="1"/>
</dbReference>
<dbReference type="PROSITE" id="PS50846">
    <property type="entry name" value="HMA_2"/>
    <property type="match status" value="1"/>
</dbReference>
<reference evidence="5 6" key="1">
    <citation type="journal article" date="2017" name="Plant Biotechnol. J.">
        <title>A comprehensive draft genome sequence for lupin (Lupinus angustifolius), an emerging health food: insights into plant-microbe interactions and legume evolution.</title>
        <authorList>
            <person name="Hane J.K."/>
            <person name="Ming Y."/>
            <person name="Kamphuis L.G."/>
            <person name="Nelson M.N."/>
            <person name="Garg G."/>
            <person name="Atkins C.A."/>
            <person name="Bayer P.E."/>
            <person name="Bravo A."/>
            <person name="Bringans S."/>
            <person name="Cannon S."/>
            <person name="Edwards D."/>
            <person name="Foley R."/>
            <person name="Gao L.L."/>
            <person name="Harrison M.J."/>
            <person name="Huang W."/>
            <person name="Hurgobin B."/>
            <person name="Li S."/>
            <person name="Liu C.W."/>
            <person name="McGrath A."/>
            <person name="Morahan G."/>
            <person name="Murray J."/>
            <person name="Weller J."/>
            <person name="Jian J."/>
            <person name="Singh K.B."/>
        </authorList>
    </citation>
    <scope>NUCLEOTIDE SEQUENCE [LARGE SCALE GENOMIC DNA]</scope>
    <source>
        <strain evidence="6">cv. Tanjil</strain>
        <tissue evidence="5">Whole plant</tissue>
    </source>
</reference>
<evidence type="ECO:0000256" key="3">
    <source>
        <dbReference type="SAM" id="MobiDB-lite"/>
    </source>
</evidence>
<dbReference type="GO" id="GO:0000706">
    <property type="term" value="P:meiotic DNA double-strand break processing"/>
    <property type="evidence" value="ECO:0007669"/>
    <property type="project" value="TreeGrafter"/>
</dbReference>
<gene>
    <name evidence="5" type="ORF">TanjilG_19115</name>
</gene>
<sequence>MGWIRFSEGKRIFDCISSPNTAHPIPVHVEEIKVFQRLANDQFCNANRCIIITGRGYPDIPTRRFLRLLVENLHLPVYCLVDCDPYGFDILTTYRFGSMQLAYDTKHLRVPEIQWLGAFPSDPERFFVPKQCLLPLTAADKKKIEAMLLRCYLQKEVPQWRLELKLMLKNGVKFEIEALSVNTLSFLTESYIPSKIHSKYIPIIRLYRRLKLLSSFLETVFLRRLLTYPSVLFCVWSSSPFALEIIWEVYDFDLLLLAPEIVLKRVDFTVMRERFPEAMEYSTAEMTCILKVNAQCEDCRVKVMNVLRNIHGVYNITIDGDQGIVKVSGKVNPSTLLGVLEKYGRHGEIKFIKFDGEVVQTNPHNYGYHSYGMKGSSYPPPLGCPQPPPPPPPYRGPPPPPRPYGPSFLGPYWPPPPPSHDPRGGMQNKVLVTEKNHCAIM</sequence>
<feature type="domain" description="HMA" evidence="4">
    <location>
        <begin position="285"/>
        <end position="348"/>
    </location>
</feature>
<dbReference type="PRINTS" id="PR01551">
    <property type="entry name" value="SPO11HOMOLOG"/>
</dbReference>
<proteinExistence type="predicted"/>
<name>A0A4P1RRW1_LUPAN</name>
<accession>A0A4P1RRW1</accession>
<keyword evidence="2" id="KW-0539">Nucleus</keyword>
<evidence type="ECO:0000256" key="2">
    <source>
        <dbReference type="ARBA" id="ARBA00023242"/>
    </source>
</evidence>
<evidence type="ECO:0000256" key="1">
    <source>
        <dbReference type="ARBA" id="ARBA00004123"/>
    </source>
</evidence>
<dbReference type="GO" id="GO:0003918">
    <property type="term" value="F:DNA topoisomerase type II (double strand cut, ATP-hydrolyzing) activity"/>
    <property type="evidence" value="ECO:0007669"/>
    <property type="project" value="InterPro"/>
</dbReference>
<dbReference type="GO" id="GO:0007131">
    <property type="term" value="P:reciprocal meiotic recombination"/>
    <property type="evidence" value="ECO:0007669"/>
    <property type="project" value="TreeGrafter"/>
</dbReference>
<dbReference type="PANTHER" id="PTHR10848">
    <property type="entry name" value="MEIOTIC RECOMBINATION PROTEIN SPO11"/>
    <property type="match status" value="1"/>
</dbReference>
<dbReference type="InterPro" id="IPR036163">
    <property type="entry name" value="HMA_dom_sf"/>
</dbReference>
<dbReference type="InterPro" id="IPR002815">
    <property type="entry name" value="Spo11/TopoVI_A"/>
</dbReference>
<dbReference type="Pfam" id="PF00403">
    <property type="entry name" value="HMA"/>
    <property type="match status" value="1"/>
</dbReference>